<evidence type="ECO:0000256" key="1">
    <source>
        <dbReference type="SAM" id="Phobius"/>
    </source>
</evidence>
<dbReference type="InterPro" id="IPR042351">
    <property type="entry name" value="C3orf18-like"/>
</dbReference>
<evidence type="ECO:0000313" key="2">
    <source>
        <dbReference type="Proteomes" id="UP000694941"/>
    </source>
</evidence>
<organism evidence="2 4">
    <name type="scientific">Limulus polyphemus</name>
    <name type="common">Atlantic horseshoe crab</name>
    <dbReference type="NCBI Taxonomy" id="6850"/>
    <lineage>
        <taxon>Eukaryota</taxon>
        <taxon>Metazoa</taxon>
        <taxon>Ecdysozoa</taxon>
        <taxon>Arthropoda</taxon>
        <taxon>Chelicerata</taxon>
        <taxon>Merostomata</taxon>
        <taxon>Xiphosura</taxon>
        <taxon>Limulidae</taxon>
        <taxon>Limulus</taxon>
    </lineage>
</organism>
<proteinExistence type="predicted"/>
<dbReference type="RefSeq" id="XP_013791671.1">
    <property type="nucleotide sequence ID" value="XM_013936217.2"/>
</dbReference>
<name>A0ABM1RVD8_LIMPO</name>
<keyword evidence="1" id="KW-1133">Transmembrane helix</keyword>
<gene>
    <name evidence="3 4" type="primary">LOC106475539</name>
</gene>
<dbReference type="Proteomes" id="UP000694941">
    <property type="component" value="Unplaced"/>
</dbReference>
<dbReference type="PANTHER" id="PTHR15868">
    <property type="entry name" value="SIMILAR TO RIKEN CDNA 6430571L13 GENE, SIMILAR TO G20 PROTEIN"/>
    <property type="match status" value="1"/>
</dbReference>
<keyword evidence="1" id="KW-0812">Transmembrane</keyword>
<evidence type="ECO:0000313" key="3">
    <source>
        <dbReference type="RefSeq" id="XP_013791671.1"/>
    </source>
</evidence>
<dbReference type="RefSeq" id="XP_022235343.1">
    <property type="nucleotide sequence ID" value="XM_022379635.1"/>
</dbReference>
<sequence length="137" mass="14900">MVGILVTPSAPQYTSTSNILVNKTSEDVENVTVFTTTGSVDLNAAHAASTFLFGFGIAIGIVALATAIVAVVIFLIRKSKLDKLRHHLMPLYSFDPTEEGEDWETELIEEGLDHRQHLRGKHSGRDPIPKLAFDGGL</sequence>
<reference evidence="3 4" key="1">
    <citation type="submission" date="2025-05" db="UniProtKB">
        <authorList>
            <consortium name="RefSeq"/>
        </authorList>
    </citation>
    <scope>IDENTIFICATION</scope>
    <source>
        <tissue evidence="3 4">Muscle</tissue>
    </source>
</reference>
<keyword evidence="1" id="KW-0472">Membrane</keyword>
<evidence type="ECO:0000313" key="4">
    <source>
        <dbReference type="RefSeq" id="XP_022235343.1"/>
    </source>
</evidence>
<accession>A0ABM1RVD8</accession>
<dbReference type="GeneID" id="106475539"/>
<protein>
    <submittedName>
        <fullName evidence="3 4">Uncharacterized protein C3orf18 homolog</fullName>
    </submittedName>
</protein>
<keyword evidence="2" id="KW-1185">Reference proteome</keyword>
<feature type="transmembrane region" description="Helical" evidence="1">
    <location>
        <begin position="51"/>
        <end position="76"/>
    </location>
</feature>
<dbReference type="PANTHER" id="PTHR15868:SF0">
    <property type="entry name" value="SIMILAR TO RIKEN CDNA 6430571L13 GENE_ SIMILAR TO G20 PROTEIN"/>
    <property type="match status" value="1"/>
</dbReference>